<accession>A0A7Y9EZW4</accession>
<protein>
    <recommendedName>
        <fullName evidence="3">Transposase</fullName>
    </recommendedName>
</protein>
<organism evidence="1 2">
    <name type="scientific">Nocardioides marinisabuli</name>
    <dbReference type="NCBI Taxonomy" id="419476"/>
    <lineage>
        <taxon>Bacteria</taxon>
        <taxon>Bacillati</taxon>
        <taxon>Actinomycetota</taxon>
        <taxon>Actinomycetes</taxon>
        <taxon>Propionibacteriales</taxon>
        <taxon>Nocardioidaceae</taxon>
        <taxon>Nocardioides</taxon>
    </lineage>
</organism>
<reference evidence="1 2" key="1">
    <citation type="submission" date="2020-07" db="EMBL/GenBank/DDBJ databases">
        <title>Sequencing the genomes of 1000 actinobacteria strains.</title>
        <authorList>
            <person name="Klenk H.-P."/>
        </authorList>
    </citation>
    <scope>NUCLEOTIDE SEQUENCE [LARGE SCALE GENOMIC DNA]</scope>
    <source>
        <strain evidence="1 2">DSM 18965</strain>
    </source>
</reference>
<sequence length="123" mass="13880">MTINIPLPAFKTWQDFMVGSFEHCDWYTSPRSAAERWNSLLKRAHGGADFSRRSIAPRKAAFHALTVAVSIAVTNRRALQTYEANIKTRGGVLPEPPGKQHKARRKIRLKTARAARRTQRIAA</sequence>
<proteinExistence type="predicted"/>
<gene>
    <name evidence="1" type="ORF">BKA08_001296</name>
</gene>
<evidence type="ECO:0000313" key="2">
    <source>
        <dbReference type="Proteomes" id="UP000516957"/>
    </source>
</evidence>
<evidence type="ECO:0008006" key="3">
    <source>
        <dbReference type="Google" id="ProtNLM"/>
    </source>
</evidence>
<dbReference type="Proteomes" id="UP000516957">
    <property type="component" value="Unassembled WGS sequence"/>
</dbReference>
<dbReference type="EMBL" id="JACCBE010000001">
    <property type="protein sequence ID" value="NYD57058.1"/>
    <property type="molecule type" value="Genomic_DNA"/>
</dbReference>
<dbReference type="AlphaFoldDB" id="A0A7Y9EZW4"/>
<keyword evidence="2" id="KW-1185">Reference proteome</keyword>
<dbReference type="RefSeq" id="WP_179614873.1">
    <property type="nucleotide sequence ID" value="NZ_CP059163.1"/>
</dbReference>
<evidence type="ECO:0000313" key="1">
    <source>
        <dbReference type="EMBL" id="NYD57058.1"/>
    </source>
</evidence>
<comment type="caution">
    <text evidence="1">The sequence shown here is derived from an EMBL/GenBank/DDBJ whole genome shotgun (WGS) entry which is preliminary data.</text>
</comment>
<name>A0A7Y9EZW4_9ACTN</name>